<evidence type="ECO:0000313" key="3">
    <source>
        <dbReference type="Proteomes" id="UP001497516"/>
    </source>
</evidence>
<feature type="compositionally biased region" description="Polar residues" evidence="1">
    <location>
        <begin position="342"/>
        <end position="356"/>
    </location>
</feature>
<feature type="region of interest" description="Disordered" evidence="1">
    <location>
        <begin position="410"/>
        <end position="467"/>
    </location>
</feature>
<proteinExistence type="predicted"/>
<evidence type="ECO:0000256" key="1">
    <source>
        <dbReference type="SAM" id="MobiDB-lite"/>
    </source>
</evidence>
<gene>
    <name evidence="2" type="ORF">LTRI10_LOCUS47906</name>
</gene>
<accession>A0AAV2GC33</accession>
<protein>
    <recommendedName>
        <fullName evidence="4">Aminotransferase-like plant mobile domain-containing protein</fullName>
    </recommendedName>
</protein>
<feature type="compositionally biased region" description="Acidic residues" evidence="1">
    <location>
        <begin position="411"/>
        <end position="459"/>
    </location>
</feature>
<evidence type="ECO:0000313" key="2">
    <source>
        <dbReference type="EMBL" id="CAL1408300.1"/>
    </source>
</evidence>
<dbReference type="AlphaFoldDB" id="A0AAV2GC33"/>
<sequence length="495" mass="55470">MARTKIPAIPSTKTQQPDGYVSRQVEVRLRDSSDSGAGPSNKRPSDEATKSHTKKKKQRTVQSNQIILDKKCSPTSVIEIVEAGISAERQALIKKLGLSCVLNLKMKQFNSSLLCWITRLFNEETMSIAMQDGGQLTFTVEDVQRIYGLPRGPKMVPEIDSHHEKELRDTLPGMDEAAVGRYKLWNLRKKLSTVTDDKLWICIFMMTCFGYLFNPSTASVGQASILEFLKDDELAEFVEYDWCYYLWDCVRRAFIVNRKRSYTNGNLHVLVVWFLDRTTDSLQLTTDVPSCKLWDTSACRKRSRELLRQYGMFGAVPYIQLDPSPLQERPKETYVKKEKAAHNTTKGKGIASSRTAPPISTSAMGVLDISQMGLLEVTALKQGYLDLSSTIASRITECDARITKLHATDAEPIDIAEDEGDDNDEVDGDDEDKDGSDLADDEGEDGSSENDEDGGDEDVQVQPKYKRRFDSPQFIAVVVHGGGGRRRRVAGIFHS</sequence>
<evidence type="ECO:0008006" key="4">
    <source>
        <dbReference type="Google" id="ProtNLM"/>
    </source>
</evidence>
<dbReference type="Proteomes" id="UP001497516">
    <property type="component" value="Chromosome 8"/>
</dbReference>
<dbReference type="PANTHER" id="PTHR34835">
    <property type="entry name" value="OS07G0283600 PROTEIN-RELATED"/>
    <property type="match status" value="1"/>
</dbReference>
<feature type="region of interest" description="Disordered" evidence="1">
    <location>
        <begin position="337"/>
        <end position="356"/>
    </location>
</feature>
<feature type="region of interest" description="Disordered" evidence="1">
    <location>
        <begin position="1"/>
        <end position="62"/>
    </location>
</feature>
<keyword evidence="3" id="KW-1185">Reference proteome</keyword>
<reference evidence="2 3" key="1">
    <citation type="submission" date="2024-04" db="EMBL/GenBank/DDBJ databases">
        <authorList>
            <person name="Fracassetti M."/>
        </authorList>
    </citation>
    <scope>NUCLEOTIDE SEQUENCE [LARGE SCALE GENOMIC DNA]</scope>
</reference>
<organism evidence="2 3">
    <name type="scientific">Linum trigynum</name>
    <dbReference type="NCBI Taxonomy" id="586398"/>
    <lineage>
        <taxon>Eukaryota</taxon>
        <taxon>Viridiplantae</taxon>
        <taxon>Streptophyta</taxon>
        <taxon>Embryophyta</taxon>
        <taxon>Tracheophyta</taxon>
        <taxon>Spermatophyta</taxon>
        <taxon>Magnoliopsida</taxon>
        <taxon>eudicotyledons</taxon>
        <taxon>Gunneridae</taxon>
        <taxon>Pentapetalae</taxon>
        <taxon>rosids</taxon>
        <taxon>fabids</taxon>
        <taxon>Malpighiales</taxon>
        <taxon>Linaceae</taxon>
        <taxon>Linum</taxon>
    </lineage>
</organism>
<name>A0AAV2GC33_9ROSI</name>
<dbReference type="EMBL" id="OZ034821">
    <property type="protein sequence ID" value="CAL1408300.1"/>
    <property type="molecule type" value="Genomic_DNA"/>
</dbReference>